<keyword evidence="8" id="KW-1185">Reference proteome</keyword>
<organism evidence="7 8">
    <name type="scientific">Fluviispira sanaruensis</name>
    <dbReference type="NCBI Taxonomy" id="2493639"/>
    <lineage>
        <taxon>Bacteria</taxon>
        <taxon>Pseudomonadati</taxon>
        <taxon>Bdellovibrionota</taxon>
        <taxon>Oligoflexia</taxon>
        <taxon>Silvanigrellales</taxon>
        <taxon>Silvanigrellaceae</taxon>
        <taxon>Fluviispira</taxon>
    </lineage>
</organism>
<gene>
    <name evidence="7" type="ORF">JCM31447_22700</name>
</gene>
<comment type="similarity">
    <text evidence="1 4">Belongs to the cyclophilin-type PPIase family.</text>
</comment>
<keyword evidence="3 4" id="KW-0413">Isomerase</keyword>
<evidence type="ECO:0000256" key="2">
    <source>
        <dbReference type="ARBA" id="ARBA00023110"/>
    </source>
</evidence>
<evidence type="ECO:0000256" key="3">
    <source>
        <dbReference type="ARBA" id="ARBA00023235"/>
    </source>
</evidence>
<evidence type="ECO:0000313" key="8">
    <source>
        <dbReference type="Proteomes" id="UP000291236"/>
    </source>
</evidence>
<dbReference type="Gene3D" id="2.40.100.10">
    <property type="entry name" value="Cyclophilin-like"/>
    <property type="match status" value="1"/>
</dbReference>
<dbReference type="PRINTS" id="PR00153">
    <property type="entry name" value="CSAPPISMRASE"/>
</dbReference>
<evidence type="ECO:0000256" key="4">
    <source>
        <dbReference type="RuleBase" id="RU363019"/>
    </source>
</evidence>
<comment type="function">
    <text evidence="4">PPIases accelerate the folding of proteins. It catalyzes the cis-trans isomerization of proline imidic peptide bonds in oligopeptides.</text>
</comment>
<dbReference type="Pfam" id="PF00160">
    <property type="entry name" value="Pro_isomerase"/>
    <property type="match status" value="1"/>
</dbReference>
<evidence type="ECO:0000259" key="6">
    <source>
        <dbReference type="PROSITE" id="PS50072"/>
    </source>
</evidence>
<proteinExistence type="inferred from homology"/>
<comment type="catalytic activity">
    <reaction evidence="4">
        <text>[protein]-peptidylproline (omega=180) = [protein]-peptidylproline (omega=0)</text>
        <dbReference type="Rhea" id="RHEA:16237"/>
        <dbReference type="Rhea" id="RHEA-COMP:10747"/>
        <dbReference type="Rhea" id="RHEA-COMP:10748"/>
        <dbReference type="ChEBI" id="CHEBI:83833"/>
        <dbReference type="ChEBI" id="CHEBI:83834"/>
        <dbReference type="EC" id="5.2.1.8"/>
    </reaction>
</comment>
<dbReference type="PANTHER" id="PTHR43246">
    <property type="entry name" value="PEPTIDYL-PROLYL CIS-TRANS ISOMERASE CYP38, CHLOROPLASTIC"/>
    <property type="match status" value="1"/>
</dbReference>
<dbReference type="InterPro" id="IPR044665">
    <property type="entry name" value="E_coli_cyclophilin_A-like"/>
</dbReference>
<dbReference type="Proteomes" id="UP000291236">
    <property type="component" value="Chromosome"/>
</dbReference>
<feature type="chain" id="PRO_5020939138" description="Peptidyl-prolyl cis-trans isomerase" evidence="4">
    <location>
        <begin position="26"/>
        <end position="225"/>
    </location>
</feature>
<evidence type="ECO:0000313" key="7">
    <source>
        <dbReference type="EMBL" id="BBH53818.1"/>
    </source>
</evidence>
<feature type="region of interest" description="Disordered" evidence="5">
    <location>
        <begin position="28"/>
        <end position="53"/>
    </location>
</feature>
<dbReference type="AlphaFoldDB" id="A0A4P2VM57"/>
<dbReference type="InterPro" id="IPR002130">
    <property type="entry name" value="Cyclophilin-type_PPIase_dom"/>
</dbReference>
<dbReference type="EMBL" id="AP019368">
    <property type="protein sequence ID" value="BBH53818.1"/>
    <property type="molecule type" value="Genomic_DNA"/>
</dbReference>
<evidence type="ECO:0000256" key="1">
    <source>
        <dbReference type="ARBA" id="ARBA00007365"/>
    </source>
</evidence>
<feature type="signal peptide" evidence="4">
    <location>
        <begin position="1"/>
        <end position="25"/>
    </location>
</feature>
<dbReference type="PROSITE" id="PS00170">
    <property type="entry name" value="CSA_PPIASE_1"/>
    <property type="match status" value="1"/>
</dbReference>
<accession>A0A4P2VM57</accession>
<keyword evidence="2 4" id="KW-0697">Rotamase</keyword>
<protein>
    <recommendedName>
        <fullName evidence="4">Peptidyl-prolyl cis-trans isomerase</fullName>
        <shortName evidence="4">PPIase</shortName>
        <ecNumber evidence="4">5.2.1.8</ecNumber>
    </recommendedName>
</protein>
<dbReference type="KEGG" id="sbf:JCM31447_22700"/>
<dbReference type="InterPro" id="IPR020892">
    <property type="entry name" value="Cyclophilin-type_PPIase_CS"/>
</dbReference>
<sequence length="225" mass="25228">MKLNFKILLLFISLPIIPTHTSVFALNERKQESKSEKKKQNSQKNQTPPETTVPKGNVEVVFVTSMGKIRLDLFKQKDPVTVNNFLKYVKSDYYNNTIFHRIIDGFIIQGGAYDINFIAKENKNPPIKNNSDLGLKNLTGTIAMARKPNSVDSATSQFFINLANNKSLDSKENNNGYAVFGKVISGIDVVQKIAKIKVGQLEGMYNVPFYPKEALILSVSVKEPQ</sequence>
<dbReference type="SUPFAM" id="SSF50891">
    <property type="entry name" value="Cyclophilin-like"/>
    <property type="match status" value="1"/>
</dbReference>
<keyword evidence="4" id="KW-0732">Signal</keyword>
<dbReference type="GO" id="GO:0003755">
    <property type="term" value="F:peptidyl-prolyl cis-trans isomerase activity"/>
    <property type="evidence" value="ECO:0007669"/>
    <property type="project" value="UniProtKB-UniRule"/>
</dbReference>
<feature type="domain" description="PPIase cyclophilin-type" evidence="6">
    <location>
        <begin position="64"/>
        <end position="208"/>
    </location>
</feature>
<feature type="compositionally biased region" description="Basic and acidic residues" evidence="5">
    <location>
        <begin position="28"/>
        <end position="39"/>
    </location>
</feature>
<dbReference type="GO" id="GO:0006457">
    <property type="term" value="P:protein folding"/>
    <property type="evidence" value="ECO:0007669"/>
    <property type="project" value="InterPro"/>
</dbReference>
<name>A0A4P2VM57_FLUSA</name>
<dbReference type="PROSITE" id="PS50072">
    <property type="entry name" value="CSA_PPIASE_2"/>
    <property type="match status" value="1"/>
</dbReference>
<dbReference type="EC" id="5.2.1.8" evidence="4"/>
<dbReference type="OrthoDB" id="9807797at2"/>
<dbReference type="InterPro" id="IPR029000">
    <property type="entry name" value="Cyclophilin-like_dom_sf"/>
</dbReference>
<reference evidence="7 8" key="1">
    <citation type="submission" date="2018-12" db="EMBL/GenBank/DDBJ databases">
        <title>Rubrispira sanarue gen. nov., sp., nov., a member of the order Silvanigrellales, isolated from a brackish lake in Hamamatsu Japan.</title>
        <authorList>
            <person name="Maejima Y."/>
            <person name="Iino T."/>
            <person name="Muraguchi Y."/>
            <person name="Fukuda K."/>
            <person name="Nojiri H."/>
            <person name="Ohkuma M."/>
            <person name="Moriuchi R."/>
            <person name="Dohra H."/>
            <person name="Kimbara K."/>
            <person name="Shintani M."/>
        </authorList>
    </citation>
    <scope>NUCLEOTIDE SEQUENCE [LARGE SCALE GENOMIC DNA]</scope>
    <source>
        <strain evidence="7 8">RF1110005</strain>
    </source>
</reference>
<dbReference type="RefSeq" id="WP_130610441.1">
    <property type="nucleotide sequence ID" value="NZ_AP019368.1"/>
</dbReference>
<evidence type="ECO:0000256" key="5">
    <source>
        <dbReference type="SAM" id="MobiDB-lite"/>
    </source>
</evidence>